<keyword evidence="2" id="KW-0812">Transmembrane</keyword>
<comment type="caution">
    <text evidence="3">The sequence shown here is derived from an EMBL/GenBank/DDBJ whole genome shotgun (WGS) entry which is preliminary data.</text>
</comment>
<dbReference type="AlphaFoldDB" id="A0A2S4UG94"/>
<reference evidence="3" key="1">
    <citation type="submission" date="2017-12" db="EMBL/GenBank/DDBJ databases">
        <title>Gene loss provides genomic basis for host adaptation in cereal stripe rust fungi.</title>
        <authorList>
            <person name="Xia C."/>
        </authorList>
    </citation>
    <scope>NUCLEOTIDE SEQUENCE [LARGE SCALE GENOMIC DNA]</scope>
    <source>
        <strain evidence="3">93-210</strain>
    </source>
</reference>
<feature type="transmembrane region" description="Helical" evidence="2">
    <location>
        <begin position="44"/>
        <end position="64"/>
    </location>
</feature>
<dbReference type="VEuPathDB" id="FungiDB:PSHT_15461"/>
<evidence type="ECO:0000313" key="3">
    <source>
        <dbReference type="EMBL" id="POV96299.1"/>
    </source>
</evidence>
<name>A0A2S4UG94_9BASI</name>
<gene>
    <name evidence="3" type="ORF">PSTT_15722</name>
</gene>
<evidence type="ECO:0000313" key="4">
    <source>
        <dbReference type="Proteomes" id="UP000239156"/>
    </source>
</evidence>
<dbReference type="Proteomes" id="UP000239156">
    <property type="component" value="Unassembled WGS sequence"/>
</dbReference>
<accession>A0A2S4UG94</accession>
<keyword evidence="2" id="KW-0472">Membrane</keyword>
<sequence length="228" mass="25237">MGFWTYWLLSSRVSPHPNDSIIASSISVVQIFCAHCVDLLSNQCIIVPGFIGFGALFQLVWAFIQRIHFKQHFVFSEIISSKNNNRETYPQAISPEVVPSEWEKEADKSHYAKTKSLPNSNPVQKKISLTELRAKSVNTKAARALPDPKTLKIDVVERPATKPNTPASKKPINSYFVPQGRTTTIASSSLLDYPKESDRQSTSEPGEPGSESHLEIITEATGASAQSH</sequence>
<proteinExistence type="predicted"/>
<organism evidence="3 4">
    <name type="scientific">Puccinia striiformis</name>
    <dbReference type="NCBI Taxonomy" id="27350"/>
    <lineage>
        <taxon>Eukaryota</taxon>
        <taxon>Fungi</taxon>
        <taxon>Dikarya</taxon>
        <taxon>Basidiomycota</taxon>
        <taxon>Pucciniomycotina</taxon>
        <taxon>Pucciniomycetes</taxon>
        <taxon>Pucciniales</taxon>
        <taxon>Pucciniaceae</taxon>
        <taxon>Puccinia</taxon>
    </lineage>
</organism>
<feature type="compositionally biased region" description="Polar residues" evidence="1">
    <location>
        <begin position="180"/>
        <end position="190"/>
    </location>
</feature>
<dbReference type="VEuPathDB" id="FungiDB:PSTT_15722"/>
<feature type="region of interest" description="Disordered" evidence="1">
    <location>
        <begin position="156"/>
        <end position="228"/>
    </location>
</feature>
<evidence type="ECO:0000256" key="1">
    <source>
        <dbReference type="SAM" id="MobiDB-lite"/>
    </source>
</evidence>
<dbReference type="EMBL" id="PKSL01000302">
    <property type="protein sequence ID" value="POV96299.1"/>
    <property type="molecule type" value="Genomic_DNA"/>
</dbReference>
<keyword evidence="4" id="KW-1185">Reference proteome</keyword>
<protein>
    <submittedName>
        <fullName evidence="3">Uncharacterized protein</fullName>
    </submittedName>
</protein>
<keyword evidence="2" id="KW-1133">Transmembrane helix</keyword>
<evidence type="ECO:0000256" key="2">
    <source>
        <dbReference type="SAM" id="Phobius"/>
    </source>
</evidence>